<dbReference type="Pfam" id="PF06949">
    <property type="entry name" value="DUF1292"/>
    <property type="match status" value="1"/>
</dbReference>
<evidence type="ECO:0000313" key="2">
    <source>
        <dbReference type="Proteomes" id="UP000606193"/>
    </source>
</evidence>
<dbReference type="InterPro" id="IPR009711">
    <property type="entry name" value="UPF0473"/>
</dbReference>
<name>A0ABR7MY58_9FIRM</name>
<dbReference type="Proteomes" id="UP000606193">
    <property type="component" value="Unassembled WGS sequence"/>
</dbReference>
<evidence type="ECO:0000313" key="1">
    <source>
        <dbReference type="EMBL" id="MBC8561283.1"/>
    </source>
</evidence>
<proteinExistence type="predicted"/>
<organism evidence="1 2">
    <name type="scientific">Jutongia huaianensis</name>
    <dbReference type="NCBI Taxonomy" id="2763668"/>
    <lineage>
        <taxon>Bacteria</taxon>
        <taxon>Bacillati</taxon>
        <taxon>Bacillota</taxon>
        <taxon>Clostridia</taxon>
        <taxon>Lachnospirales</taxon>
        <taxon>Lachnospiraceae</taxon>
        <taxon>Jutongia</taxon>
    </lineage>
</organism>
<sequence length="86" mass="9893">MQSINFITDEGEEIPFYIIEQTTLAGKDFLLVTDSDTDEDEAEVYIMQEISDQDDQTVYEFVEDEAQLEALSKVFAELLDDVDIQM</sequence>
<comment type="caution">
    <text evidence="1">The sequence shown here is derived from an EMBL/GenBank/DDBJ whole genome shotgun (WGS) entry which is preliminary data.</text>
</comment>
<protein>
    <submittedName>
        <fullName evidence="1">DUF1292 domain-containing protein</fullName>
    </submittedName>
</protein>
<keyword evidence="2" id="KW-1185">Reference proteome</keyword>
<gene>
    <name evidence="1" type="ORF">H8704_01315</name>
</gene>
<dbReference type="EMBL" id="JACRSX010000001">
    <property type="protein sequence ID" value="MBC8561283.1"/>
    <property type="molecule type" value="Genomic_DNA"/>
</dbReference>
<accession>A0ABR7MY58</accession>
<reference evidence="1 2" key="1">
    <citation type="submission" date="2020-08" db="EMBL/GenBank/DDBJ databases">
        <title>Genome public.</title>
        <authorList>
            <person name="Liu C."/>
            <person name="Sun Q."/>
        </authorList>
    </citation>
    <scope>NUCLEOTIDE SEQUENCE [LARGE SCALE GENOMIC DNA]</scope>
    <source>
        <strain evidence="1 2">NSJ-37</strain>
    </source>
</reference>
<dbReference type="RefSeq" id="WP_022463473.1">
    <property type="nucleotide sequence ID" value="NZ_JACRSX010000001.1"/>
</dbReference>